<gene>
    <name evidence="2" type="ORF">NBRC111894_501</name>
</gene>
<name>A0A4Y1Z7E4_9BACL</name>
<evidence type="ECO:0000256" key="1">
    <source>
        <dbReference type="SAM" id="MobiDB-lite"/>
    </source>
</evidence>
<dbReference type="EMBL" id="BEXB01000002">
    <property type="protein sequence ID" value="GAY74947.1"/>
    <property type="molecule type" value="Genomic_DNA"/>
</dbReference>
<evidence type="ECO:0000313" key="3">
    <source>
        <dbReference type="Proteomes" id="UP000319716"/>
    </source>
</evidence>
<dbReference type="Proteomes" id="UP000319716">
    <property type="component" value="Unassembled WGS sequence"/>
</dbReference>
<protein>
    <submittedName>
        <fullName evidence="2">Uncharacterized protein</fullName>
    </submittedName>
</protein>
<reference evidence="2 3" key="1">
    <citation type="submission" date="2017-11" db="EMBL/GenBank/DDBJ databases">
        <title>Draft Genome Sequence of Sporolactobacillus inulinus NBRC 111894 Isolated from Koso, a Japanese Sugar-Vegetable Fermented Beverage.</title>
        <authorList>
            <person name="Chiou T.Y."/>
            <person name="Oshima K."/>
            <person name="Suda W."/>
            <person name="Hattori M."/>
            <person name="Takahashi T."/>
        </authorList>
    </citation>
    <scope>NUCLEOTIDE SEQUENCE [LARGE SCALE GENOMIC DNA]</scope>
    <source>
        <strain evidence="2 3">NBRC111894</strain>
    </source>
</reference>
<comment type="caution">
    <text evidence="2">The sequence shown here is derived from an EMBL/GenBank/DDBJ whole genome shotgun (WGS) entry which is preliminary data.</text>
</comment>
<accession>A0A4Y1Z7E4</accession>
<organism evidence="2 3">
    <name type="scientific">Sporolactobacillus inulinus</name>
    <dbReference type="NCBI Taxonomy" id="2078"/>
    <lineage>
        <taxon>Bacteria</taxon>
        <taxon>Bacillati</taxon>
        <taxon>Bacillota</taxon>
        <taxon>Bacilli</taxon>
        <taxon>Bacillales</taxon>
        <taxon>Sporolactobacillaceae</taxon>
        <taxon>Sporolactobacillus</taxon>
    </lineage>
</organism>
<evidence type="ECO:0000313" key="2">
    <source>
        <dbReference type="EMBL" id="GAY74947.1"/>
    </source>
</evidence>
<dbReference type="AlphaFoldDB" id="A0A4Y1Z7E4"/>
<sequence length="87" mass="8971">MLISGFRAGSAADFSHLSFASSKDAVLGPMDFIRKLGFAIDLVPDGHYSCSLAAASPGASSDRQESAGSRRHASTKHDPAGARAPPL</sequence>
<feature type="region of interest" description="Disordered" evidence="1">
    <location>
        <begin position="53"/>
        <end position="87"/>
    </location>
</feature>
<proteinExistence type="predicted"/>